<dbReference type="Pfam" id="PF00551">
    <property type="entry name" value="Formyl_trans_N"/>
    <property type="match status" value="1"/>
</dbReference>
<feature type="domain" description="Formyl transferase N-terminal" evidence="10">
    <location>
        <begin position="6"/>
        <end position="197"/>
    </location>
</feature>
<dbReference type="OMA" id="HYVDEGM"/>
<evidence type="ECO:0000256" key="2">
    <source>
        <dbReference type="ARBA" id="ARBA00012254"/>
    </source>
</evidence>
<dbReference type="InterPro" id="IPR002376">
    <property type="entry name" value="Formyl_transf_N"/>
</dbReference>
<evidence type="ECO:0000313" key="11">
    <source>
        <dbReference type="EMBL" id="KXN64848.1"/>
    </source>
</evidence>
<dbReference type="NCBIfam" id="TIGR00639">
    <property type="entry name" value="PurN"/>
    <property type="match status" value="1"/>
</dbReference>
<dbReference type="CDD" id="cd08645">
    <property type="entry name" value="FMT_core_GART"/>
    <property type="match status" value="1"/>
</dbReference>
<accession>A0A137NQ24</accession>
<dbReference type="HAMAP" id="MF_01930">
    <property type="entry name" value="PurN"/>
    <property type="match status" value="1"/>
</dbReference>
<comment type="catalytic activity">
    <reaction evidence="9">
        <text>N(1)-(5-phospho-beta-D-ribosyl)glycinamide + (6R)-10-formyltetrahydrofolate = N(2)-formyl-N(1)-(5-phospho-beta-D-ribosyl)glycinamide + (6S)-5,6,7,8-tetrahydrofolate + H(+)</text>
        <dbReference type="Rhea" id="RHEA:15053"/>
        <dbReference type="ChEBI" id="CHEBI:15378"/>
        <dbReference type="ChEBI" id="CHEBI:57453"/>
        <dbReference type="ChEBI" id="CHEBI:143788"/>
        <dbReference type="ChEBI" id="CHEBI:147286"/>
        <dbReference type="ChEBI" id="CHEBI:195366"/>
        <dbReference type="EC" id="2.1.2.2"/>
    </reaction>
</comment>
<evidence type="ECO:0000256" key="5">
    <source>
        <dbReference type="ARBA" id="ARBA00022755"/>
    </source>
</evidence>
<protein>
    <recommendedName>
        <fullName evidence="3">Phosphoribosylglycinamide formyltransferase</fullName>
        <ecNumber evidence="2">2.1.2.2</ecNumber>
    </recommendedName>
    <alternativeName>
        <fullName evidence="8">5'-phosphoribosylglycinamide transformylase</fullName>
    </alternativeName>
    <alternativeName>
        <fullName evidence="7">GAR transformylase</fullName>
    </alternativeName>
</protein>
<dbReference type="PANTHER" id="PTHR43369:SF2">
    <property type="entry name" value="PHOSPHORIBOSYLGLYCINAMIDE FORMYLTRANSFERASE"/>
    <property type="match status" value="1"/>
</dbReference>
<evidence type="ECO:0000259" key="10">
    <source>
        <dbReference type="Pfam" id="PF00551"/>
    </source>
</evidence>
<dbReference type="InterPro" id="IPR004607">
    <property type="entry name" value="GART"/>
</dbReference>
<dbReference type="PANTHER" id="PTHR43369">
    <property type="entry name" value="PHOSPHORIBOSYLGLYCINAMIDE FORMYLTRANSFERASE"/>
    <property type="match status" value="1"/>
</dbReference>
<dbReference type="EC" id="2.1.2.2" evidence="2"/>
<name>A0A137NQ24_CONC2</name>
<keyword evidence="12" id="KW-1185">Reference proteome</keyword>
<dbReference type="SUPFAM" id="SSF53328">
    <property type="entry name" value="Formyltransferase"/>
    <property type="match status" value="1"/>
</dbReference>
<proteinExistence type="inferred from homology"/>
<evidence type="ECO:0000256" key="3">
    <source>
        <dbReference type="ARBA" id="ARBA00022076"/>
    </source>
</evidence>
<sequence>MSSDNKRILVLISGNGSNLQAILDATQSKTISKGEVIGVISNRKNAYGLTRAQNFNIPTKVHNLKAYKDSGKTRIEYDIDLAKHCLEFTPNLIVLAGFMHVLSPEFLNQIPQGVPIINLHPALPGQFDGAHAIDRAFTAFQQGLIKETGIMVHYVISEVDRGEPILTKTIPIEEGDSLETLETRIHSHEHELIVKAVNLVLEKLN</sequence>
<evidence type="ECO:0000256" key="9">
    <source>
        <dbReference type="ARBA" id="ARBA00047664"/>
    </source>
</evidence>
<evidence type="ECO:0000256" key="8">
    <source>
        <dbReference type="ARBA" id="ARBA00041682"/>
    </source>
</evidence>
<dbReference type="AlphaFoldDB" id="A0A137NQ24"/>
<evidence type="ECO:0000256" key="4">
    <source>
        <dbReference type="ARBA" id="ARBA00022679"/>
    </source>
</evidence>
<dbReference type="OrthoDB" id="5575075at2759"/>
<comment type="similarity">
    <text evidence="6">Belongs to the GART family.</text>
</comment>
<gene>
    <name evidence="11" type="ORF">CONCODRAFT_44963</name>
</gene>
<comment type="pathway">
    <text evidence="1">Purine metabolism; IMP biosynthesis via de novo pathway; N(2)-formyl-N(1)-(5-phospho-D-ribosyl)glycinamide from N(1)-(5-phospho-D-ribosyl)glycinamide (10-formyl THF route): step 1/1.</text>
</comment>
<dbReference type="GO" id="GO:0004644">
    <property type="term" value="F:phosphoribosylglycinamide formyltransferase activity"/>
    <property type="evidence" value="ECO:0007669"/>
    <property type="project" value="UniProtKB-EC"/>
</dbReference>
<evidence type="ECO:0000256" key="1">
    <source>
        <dbReference type="ARBA" id="ARBA00005054"/>
    </source>
</evidence>
<reference evidence="11 12" key="1">
    <citation type="journal article" date="2015" name="Genome Biol. Evol.">
        <title>Phylogenomic analyses indicate that early fungi evolved digesting cell walls of algal ancestors of land plants.</title>
        <authorList>
            <person name="Chang Y."/>
            <person name="Wang S."/>
            <person name="Sekimoto S."/>
            <person name="Aerts A.L."/>
            <person name="Choi C."/>
            <person name="Clum A."/>
            <person name="LaButti K.M."/>
            <person name="Lindquist E.A."/>
            <person name="Yee Ngan C."/>
            <person name="Ohm R.A."/>
            <person name="Salamov A.A."/>
            <person name="Grigoriev I.V."/>
            <person name="Spatafora J.W."/>
            <person name="Berbee M.L."/>
        </authorList>
    </citation>
    <scope>NUCLEOTIDE SEQUENCE [LARGE SCALE GENOMIC DNA]</scope>
    <source>
        <strain evidence="11 12">NRRL 28638</strain>
    </source>
</reference>
<keyword evidence="5" id="KW-0658">Purine biosynthesis</keyword>
<dbReference type="STRING" id="796925.A0A137NQ24"/>
<dbReference type="GO" id="GO:0005737">
    <property type="term" value="C:cytoplasm"/>
    <property type="evidence" value="ECO:0007669"/>
    <property type="project" value="TreeGrafter"/>
</dbReference>
<organism evidence="11 12">
    <name type="scientific">Conidiobolus coronatus (strain ATCC 28846 / CBS 209.66 / NRRL 28638)</name>
    <name type="common">Delacroixia coronata</name>
    <dbReference type="NCBI Taxonomy" id="796925"/>
    <lineage>
        <taxon>Eukaryota</taxon>
        <taxon>Fungi</taxon>
        <taxon>Fungi incertae sedis</taxon>
        <taxon>Zoopagomycota</taxon>
        <taxon>Entomophthoromycotina</taxon>
        <taxon>Entomophthoromycetes</taxon>
        <taxon>Entomophthorales</taxon>
        <taxon>Ancylistaceae</taxon>
        <taxon>Conidiobolus</taxon>
    </lineage>
</organism>
<keyword evidence="4 11" id="KW-0808">Transferase</keyword>
<dbReference type="EMBL" id="KQ965118">
    <property type="protein sequence ID" value="KXN64848.1"/>
    <property type="molecule type" value="Genomic_DNA"/>
</dbReference>
<dbReference type="Proteomes" id="UP000070444">
    <property type="component" value="Unassembled WGS sequence"/>
</dbReference>
<dbReference type="GO" id="GO:0006189">
    <property type="term" value="P:'de novo' IMP biosynthetic process"/>
    <property type="evidence" value="ECO:0007669"/>
    <property type="project" value="EnsemblFungi"/>
</dbReference>
<dbReference type="GO" id="GO:0046084">
    <property type="term" value="P:adenine biosynthetic process"/>
    <property type="evidence" value="ECO:0007669"/>
    <property type="project" value="EnsemblFungi"/>
</dbReference>
<dbReference type="InterPro" id="IPR036477">
    <property type="entry name" value="Formyl_transf_N_sf"/>
</dbReference>
<evidence type="ECO:0000256" key="6">
    <source>
        <dbReference type="ARBA" id="ARBA00038440"/>
    </source>
</evidence>
<evidence type="ECO:0000313" key="12">
    <source>
        <dbReference type="Proteomes" id="UP000070444"/>
    </source>
</evidence>
<dbReference type="Gene3D" id="3.40.50.170">
    <property type="entry name" value="Formyl transferase, N-terminal domain"/>
    <property type="match status" value="1"/>
</dbReference>
<dbReference type="FunFam" id="3.40.50.170:FF:000009">
    <property type="entry name" value="Phosphoribosylglycinamide formyltransferase (Eurofung)"/>
    <property type="match status" value="1"/>
</dbReference>
<evidence type="ECO:0000256" key="7">
    <source>
        <dbReference type="ARBA" id="ARBA00041324"/>
    </source>
</evidence>